<feature type="transmembrane region" description="Helical" evidence="12">
    <location>
        <begin position="108"/>
        <end position="135"/>
    </location>
</feature>
<dbReference type="NCBIfam" id="NF002849">
    <property type="entry name" value="PRK03113.1"/>
    <property type="match status" value="1"/>
</dbReference>
<evidence type="ECO:0000256" key="12">
    <source>
        <dbReference type="SAM" id="Phobius"/>
    </source>
</evidence>
<dbReference type="HAMAP" id="MF_00287">
    <property type="entry name" value="BdbC"/>
    <property type="match status" value="1"/>
</dbReference>
<evidence type="ECO:0000256" key="8">
    <source>
        <dbReference type="ARBA" id="ARBA00023136"/>
    </source>
</evidence>
<dbReference type="STRING" id="1797724.A3A48_01855"/>
<keyword evidence="3" id="KW-0813">Transport</keyword>
<dbReference type="GO" id="GO:0006457">
    <property type="term" value="P:protein folding"/>
    <property type="evidence" value="ECO:0007669"/>
    <property type="project" value="InterPro"/>
</dbReference>
<evidence type="ECO:0000313" key="13">
    <source>
        <dbReference type="EMBL" id="OGD95353.1"/>
    </source>
</evidence>
<dbReference type="Pfam" id="PF02600">
    <property type="entry name" value="DsbB"/>
    <property type="match status" value="1"/>
</dbReference>
<evidence type="ECO:0000256" key="4">
    <source>
        <dbReference type="ARBA" id="ARBA00022692"/>
    </source>
</evidence>
<dbReference type="EMBL" id="MFBN01000020">
    <property type="protein sequence ID" value="OGD95353.1"/>
    <property type="molecule type" value="Genomic_DNA"/>
</dbReference>
<dbReference type="PANTHER" id="PTHR43469:SF1">
    <property type="entry name" value="SPBETA PROPHAGE-DERIVED DISULFIDE BOND FORMATION PROTEIN B"/>
    <property type="match status" value="1"/>
</dbReference>
<gene>
    <name evidence="13" type="ORF">A3A48_01855</name>
</gene>
<dbReference type="InterPro" id="IPR003752">
    <property type="entry name" value="DiS_bond_form_DsbB/BdbC"/>
</dbReference>
<comment type="subcellular location">
    <subcellularLocation>
        <location evidence="1">Membrane</location>
        <topology evidence="1">Multi-pass membrane protein</topology>
    </subcellularLocation>
</comment>
<evidence type="ECO:0000256" key="1">
    <source>
        <dbReference type="ARBA" id="ARBA00004141"/>
    </source>
</evidence>
<feature type="transmembrane region" description="Helical" evidence="12">
    <location>
        <begin position="7"/>
        <end position="27"/>
    </location>
</feature>
<dbReference type="InterPro" id="IPR023380">
    <property type="entry name" value="DsbB-like_sf"/>
</dbReference>
<name>A0A1F5GTZ5_9BACT</name>
<dbReference type="Gene3D" id="1.20.1550.10">
    <property type="entry name" value="DsbB-like"/>
    <property type="match status" value="1"/>
</dbReference>
<dbReference type="PIRSF" id="PIRSF036659">
    <property type="entry name" value="BdbC"/>
    <property type="match status" value="1"/>
</dbReference>
<dbReference type="InterPro" id="IPR012187">
    <property type="entry name" value="Disulphide_bond_form_BdbC"/>
</dbReference>
<organism evidence="13 14">
    <name type="scientific">Candidatus Curtissbacteria bacterium RIFCSPLOWO2_01_FULL_37_9</name>
    <dbReference type="NCBI Taxonomy" id="1797724"/>
    <lineage>
        <taxon>Bacteria</taxon>
        <taxon>Candidatus Curtissiibacteriota</taxon>
    </lineage>
</organism>
<feature type="transmembrane region" description="Helical" evidence="12">
    <location>
        <begin position="39"/>
        <end position="57"/>
    </location>
</feature>
<keyword evidence="6 12" id="KW-1133">Transmembrane helix</keyword>
<dbReference type="SUPFAM" id="SSF158442">
    <property type="entry name" value="DsbB-like"/>
    <property type="match status" value="1"/>
</dbReference>
<feature type="transmembrane region" description="Helical" evidence="12">
    <location>
        <begin position="64"/>
        <end position="83"/>
    </location>
</feature>
<keyword evidence="9" id="KW-1015">Disulfide bond</keyword>
<evidence type="ECO:0000256" key="7">
    <source>
        <dbReference type="ARBA" id="ARBA00023002"/>
    </source>
</evidence>
<dbReference type="GO" id="GO:0015035">
    <property type="term" value="F:protein-disulfide reductase activity"/>
    <property type="evidence" value="ECO:0007669"/>
    <property type="project" value="InterPro"/>
</dbReference>
<proteinExistence type="inferred from homology"/>
<keyword evidence="5" id="KW-0249">Electron transport</keyword>
<protein>
    <recommendedName>
        <fullName evidence="15">2-oxoglutarate dehydrogenase</fullName>
    </recommendedName>
</protein>
<dbReference type="AlphaFoldDB" id="A0A1F5GTZ5"/>
<evidence type="ECO:0000256" key="2">
    <source>
        <dbReference type="ARBA" id="ARBA00007602"/>
    </source>
</evidence>
<comment type="caution">
    <text evidence="13">The sequence shown here is derived from an EMBL/GenBank/DDBJ whole genome shotgun (WGS) entry which is preliminary data.</text>
</comment>
<dbReference type="PANTHER" id="PTHR43469">
    <property type="entry name" value="DISULFIDE FORMATION PROTEIN-RELATED"/>
    <property type="match status" value="1"/>
</dbReference>
<keyword evidence="8 12" id="KW-0472">Membrane</keyword>
<sequence length="141" mass="16093">MSYIRNYALYIGFIQAWIAVLGSLYFSEIKHWTPCVLCWYQRIFMFPIAIILAVAIIRKDKNVAYYVLPLSILGALVGFYQYLLQMTALKQINLISCSSLEPCSAIQVIYIGFITIPFLSMSAFIIIGLIMLILVKYSAKK</sequence>
<evidence type="ECO:0000256" key="9">
    <source>
        <dbReference type="ARBA" id="ARBA00023157"/>
    </source>
</evidence>
<dbReference type="GO" id="GO:0016020">
    <property type="term" value="C:membrane"/>
    <property type="evidence" value="ECO:0007669"/>
    <property type="project" value="UniProtKB-SubCell"/>
</dbReference>
<keyword evidence="4 12" id="KW-0812">Transmembrane</keyword>
<evidence type="ECO:0000256" key="6">
    <source>
        <dbReference type="ARBA" id="ARBA00022989"/>
    </source>
</evidence>
<reference evidence="13 14" key="1">
    <citation type="journal article" date="2016" name="Nat. Commun.">
        <title>Thousands of microbial genomes shed light on interconnected biogeochemical processes in an aquifer system.</title>
        <authorList>
            <person name="Anantharaman K."/>
            <person name="Brown C.T."/>
            <person name="Hug L.A."/>
            <person name="Sharon I."/>
            <person name="Castelle C.J."/>
            <person name="Probst A.J."/>
            <person name="Thomas B.C."/>
            <person name="Singh A."/>
            <person name="Wilkins M.J."/>
            <person name="Karaoz U."/>
            <person name="Brodie E.L."/>
            <person name="Williams K.H."/>
            <person name="Hubbard S.S."/>
            <person name="Banfield J.F."/>
        </authorList>
    </citation>
    <scope>NUCLEOTIDE SEQUENCE [LARGE SCALE GENOMIC DNA]</scope>
</reference>
<keyword evidence="10" id="KW-0143">Chaperone</keyword>
<evidence type="ECO:0000256" key="5">
    <source>
        <dbReference type="ARBA" id="ARBA00022982"/>
    </source>
</evidence>
<keyword evidence="11" id="KW-0676">Redox-active center</keyword>
<dbReference type="Proteomes" id="UP000178336">
    <property type="component" value="Unassembled WGS sequence"/>
</dbReference>
<accession>A0A1F5GTZ5</accession>
<evidence type="ECO:0000256" key="11">
    <source>
        <dbReference type="ARBA" id="ARBA00023284"/>
    </source>
</evidence>
<evidence type="ECO:0000256" key="10">
    <source>
        <dbReference type="ARBA" id="ARBA00023186"/>
    </source>
</evidence>
<evidence type="ECO:0008006" key="15">
    <source>
        <dbReference type="Google" id="ProtNLM"/>
    </source>
</evidence>
<keyword evidence="7" id="KW-0560">Oxidoreductase</keyword>
<evidence type="ECO:0000256" key="3">
    <source>
        <dbReference type="ARBA" id="ARBA00022448"/>
    </source>
</evidence>
<evidence type="ECO:0000313" key="14">
    <source>
        <dbReference type="Proteomes" id="UP000178336"/>
    </source>
</evidence>
<comment type="similarity">
    <text evidence="2">Belongs to the DsbB family. BdbC subfamily.</text>
</comment>